<name>A0A974XDX1_9FIRM</name>
<evidence type="ECO:0000313" key="4">
    <source>
        <dbReference type="EMBL" id="QSX08067.1"/>
    </source>
</evidence>
<dbReference type="InterPro" id="IPR029052">
    <property type="entry name" value="Metallo-depent_PP-like"/>
</dbReference>
<dbReference type="Pfam" id="PF12850">
    <property type="entry name" value="Metallophos_2"/>
    <property type="match status" value="1"/>
</dbReference>
<dbReference type="InterPro" id="IPR024654">
    <property type="entry name" value="Calcineurin-like_PHP_lpxH"/>
</dbReference>
<dbReference type="Proteomes" id="UP000663499">
    <property type="component" value="Chromosome"/>
</dbReference>
<keyword evidence="2" id="KW-0479">Metal-binding</keyword>
<protein>
    <recommendedName>
        <fullName evidence="2">Phosphoesterase</fullName>
        <ecNumber evidence="2">3.1.4.-</ecNumber>
    </recommendedName>
</protein>
<organism evidence="4 5">
    <name type="scientific">Alkalibacter rhizosphaerae</name>
    <dbReference type="NCBI Taxonomy" id="2815577"/>
    <lineage>
        <taxon>Bacteria</taxon>
        <taxon>Bacillati</taxon>
        <taxon>Bacillota</taxon>
        <taxon>Clostridia</taxon>
        <taxon>Eubacteriales</taxon>
        <taxon>Eubacteriaceae</taxon>
        <taxon>Alkalibacter</taxon>
    </lineage>
</organism>
<feature type="domain" description="Calcineurin-like phosphoesterase" evidence="3">
    <location>
        <begin position="1"/>
        <end position="146"/>
    </location>
</feature>
<evidence type="ECO:0000256" key="1">
    <source>
        <dbReference type="ARBA" id="ARBA00008950"/>
    </source>
</evidence>
<evidence type="ECO:0000256" key="2">
    <source>
        <dbReference type="RuleBase" id="RU362039"/>
    </source>
</evidence>
<dbReference type="KEGG" id="alka:J0B03_09690"/>
<dbReference type="EC" id="3.1.4.-" evidence="2"/>
<comment type="cofactor">
    <cofactor evidence="2">
        <name>a divalent metal cation</name>
        <dbReference type="ChEBI" id="CHEBI:60240"/>
    </cofactor>
</comment>
<keyword evidence="5" id="KW-1185">Reference proteome</keyword>
<reference evidence="4" key="1">
    <citation type="submission" date="2021-03" db="EMBL/GenBank/DDBJ databases">
        <title>Alkalibacter marinus sp. nov., isolated from tidal flat sediment.</title>
        <authorList>
            <person name="Namirimu T."/>
            <person name="Yang J.-A."/>
            <person name="Yang S.-H."/>
            <person name="Kim Y.-J."/>
            <person name="Kwon K.K."/>
        </authorList>
    </citation>
    <scope>NUCLEOTIDE SEQUENCE</scope>
    <source>
        <strain evidence="4">ES005</strain>
    </source>
</reference>
<evidence type="ECO:0000313" key="5">
    <source>
        <dbReference type="Proteomes" id="UP000663499"/>
    </source>
</evidence>
<gene>
    <name evidence="4" type="ORF">J0B03_09690</name>
</gene>
<dbReference type="InterPro" id="IPR000979">
    <property type="entry name" value="Phosphodiesterase_MJ0936/Vps29"/>
</dbReference>
<comment type="similarity">
    <text evidence="1 2">Belongs to the metallophosphoesterase superfamily. YfcE family.</text>
</comment>
<dbReference type="AlphaFoldDB" id="A0A974XDX1"/>
<proteinExistence type="inferred from homology"/>
<dbReference type="SUPFAM" id="SSF56300">
    <property type="entry name" value="Metallo-dependent phosphatases"/>
    <property type="match status" value="1"/>
</dbReference>
<accession>A0A974XDX1</accession>
<sequence length="157" mass="17638">MNILVFSDSHRNTKRMLEVVRNSENTDLILHLGDNTEDAKKIAEITDTPLVVIKGNTDYTDEPEELLLEKEGFKLLLTHGHRFKIKSGLQSLYYRSKELGADLALYGHSHVASNEEIGGIVFLNPGSIGDKRGQKYYSYGKITLKNKALDVAICYLP</sequence>
<dbReference type="GO" id="GO:0016787">
    <property type="term" value="F:hydrolase activity"/>
    <property type="evidence" value="ECO:0007669"/>
    <property type="project" value="UniProtKB-UniRule"/>
</dbReference>
<dbReference type="PANTHER" id="PTHR11124">
    <property type="entry name" value="VACUOLAR SORTING PROTEIN VPS29"/>
    <property type="match status" value="1"/>
</dbReference>
<dbReference type="Gene3D" id="3.60.21.10">
    <property type="match status" value="1"/>
</dbReference>
<dbReference type="RefSeq" id="WP_207299409.1">
    <property type="nucleotide sequence ID" value="NZ_CP071444.1"/>
</dbReference>
<dbReference type="GO" id="GO:0046872">
    <property type="term" value="F:metal ion binding"/>
    <property type="evidence" value="ECO:0007669"/>
    <property type="project" value="UniProtKB-KW"/>
</dbReference>
<evidence type="ECO:0000259" key="3">
    <source>
        <dbReference type="Pfam" id="PF12850"/>
    </source>
</evidence>
<dbReference type="EMBL" id="CP071444">
    <property type="protein sequence ID" value="QSX08067.1"/>
    <property type="molecule type" value="Genomic_DNA"/>
</dbReference>
<dbReference type="NCBIfam" id="TIGR00040">
    <property type="entry name" value="yfcE"/>
    <property type="match status" value="1"/>
</dbReference>